<dbReference type="Proteomes" id="UP000789375">
    <property type="component" value="Unassembled WGS sequence"/>
</dbReference>
<dbReference type="GO" id="GO:0006574">
    <property type="term" value="P:L-valine catabolic process"/>
    <property type="evidence" value="ECO:0007669"/>
    <property type="project" value="TreeGrafter"/>
</dbReference>
<dbReference type="GO" id="GO:0006210">
    <property type="term" value="P:thymine catabolic process"/>
    <property type="evidence" value="ECO:0007669"/>
    <property type="project" value="TreeGrafter"/>
</dbReference>
<dbReference type="Pfam" id="PF00171">
    <property type="entry name" value="Aldedh"/>
    <property type="match status" value="1"/>
</dbReference>
<evidence type="ECO:0000259" key="4">
    <source>
        <dbReference type="Pfam" id="PF00171"/>
    </source>
</evidence>
<dbReference type="FunFam" id="3.40.309.10:FF:000002">
    <property type="entry name" value="Methylmalonate-semialdehyde dehydrogenase (Acylating)"/>
    <property type="match status" value="1"/>
</dbReference>
<dbReference type="InterPro" id="IPR016163">
    <property type="entry name" value="Ald_DH_C"/>
</dbReference>
<dbReference type="Gene3D" id="3.40.605.10">
    <property type="entry name" value="Aldehyde Dehydrogenase, Chain A, domain 1"/>
    <property type="match status" value="1"/>
</dbReference>
<dbReference type="NCBIfam" id="TIGR01722">
    <property type="entry name" value="MMSDH"/>
    <property type="match status" value="1"/>
</dbReference>
<proteinExistence type="predicted"/>
<dbReference type="Gene3D" id="3.40.309.10">
    <property type="entry name" value="Aldehyde Dehydrogenase, Chain A, domain 2"/>
    <property type="match status" value="1"/>
</dbReference>
<dbReference type="InterPro" id="IPR010061">
    <property type="entry name" value="MeMal-semiAld_DH"/>
</dbReference>
<protein>
    <recommendedName>
        <fullName evidence="1">methylmalonate-semialdehyde dehydrogenase (CoA acylating)</fullName>
        <ecNumber evidence="1">1.2.1.27</ecNumber>
    </recommendedName>
</protein>
<keyword evidence="6" id="KW-1185">Reference proteome</keyword>
<organism evidence="5 6">
    <name type="scientific">Funneliformis mosseae</name>
    <name type="common">Endomycorrhizal fungus</name>
    <name type="synonym">Glomus mosseae</name>
    <dbReference type="NCBI Taxonomy" id="27381"/>
    <lineage>
        <taxon>Eukaryota</taxon>
        <taxon>Fungi</taxon>
        <taxon>Fungi incertae sedis</taxon>
        <taxon>Mucoromycota</taxon>
        <taxon>Glomeromycotina</taxon>
        <taxon>Glomeromycetes</taxon>
        <taxon>Glomerales</taxon>
        <taxon>Glomeraceae</taxon>
        <taxon>Funneliformis</taxon>
    </lineage>
</organism>
<evidence type="ECO:0000256" key="3">
    <source>
        <dbReference type="ARBA" id="ARBA00023027"/>
    </source>
</evidence>
<keyword evidence="3" id="KW-0520">NAD</keyword>
<evidence type="ECO:0000313" key="6">
    <source>
        <dbReference type="Proteomes" id="UP000789375"/>
    </source>
</evidence>
<dbReference type="InterPro" id="IPR015590">
    <property type="entry name" value="Aldehyde_DH_dom"/>
</dbReference>
<dbReference type="InterPro" id="IPR016162">
    <property type="entry name" value="Ald_DH_N"/>
</dbReference>
<dbReference type="PANTHER" id="PTHR43866">
    <property type="entry name" value="MALONATE-SEMIALDEHYDE DEHYDROGENASE"/>
    <property type="match status" value="1"/>
</dbReference>
<evidence type="ECO:0000313" key="5">
    <source>
        <dbReference type="EMBL" id="CAG8481199.1"/>
    </source>
</evidence>
<gene>
    <name evidence="5" type="ORF">FMOSSE_LOCUS3032</name>
</gene>
<dbReference type="FunFam" id="3.40.605.10:FF:000003">
    <property type="entry name" value="Methylmalonate-semialdehyde dehydrogenase [acylating]"/>
    <property type="match status" value="1"/>
</dbReference>
<sequence>MAASNGESPRTLQNFIFGKYVDPIQAASCKYIPVTTPHTGKVIAQCPLSTAEDIDKAVESAKEAFKTWGARTVKDRVQFLIRFHNLLYTHIDELADLIVLEHGKNKAEAMASIAKGAETVEYAMSLPQLIQGKILDVSRGVTCNDTRVPLGVVASIVPFNFPIMVPMWSLPIAIATGNTLILKPSEKVPLTMNRVIALLKEAGIPDGVVNLVNGTVDAVNAICDHPDIKAVTFVGTSHVANLVTERCQKLEKRVLALGGAKNHLIASPDCNIETTSTDVVNSFSGCAGQRCMAASVLLIIGSQPELLERIIVKATALQSGSKSGEVGPVIDRASLDKITSYIEASERGGAKILVDGRPWTQSHAEGFWIGPTVILHSNKEDKALHDEIFGPVLSIYQCANKEEAIEIENNNPYGNAACIYTTTGATAEWFISRFGAAMCGVNIGVPVPREPFSFGGINRSKFGNFVDITGDGGVEFFTWRRKVTTRWGQENLDPKLRM</sequence>
<dbReference type="EMBL" id="CAJVPP010000424">
    <property type="protein sequence ID" value="CAG8481199.1"/>
    <property type="molecule type" value="Genomic_DNA"/>
</dbReference>
<evidence type="ECO:0000256" key="2">
    <source>
        <dbReference type="ARBA" id="ARBA00023002"/>
    </source>
</evidence>
<reference evidence="5" key="1">
    <citation type="submission" date="2021-06" db="EMBL/GenBank/DDBJ databases">
        <authorList>
            <person name="Kallberg Y."/>
            <person name="Tangrot J."/>
            <person name="Rosling A."/>
        </authorList>
    </citation>
    <scope>NUCLEOTIDE SEQUENCE</scope>
    <source>
        <strain evidence="5">87-6 pot B 2015</strain>
    </source>
</reference>
<comment type="caution">
    <text evidence="5">The sequence shown here is derived from an EMBL/GenBank/DDBJ whole genome shotgun (WGS) entry which is preliminary data.</text>
</comment>
<dbReference type="EC" id="1.2.1.27" evidence="1"/>
<name>A0A9N8W932_FUNMO</name>
<dbReference type="AlphaFoldDB" id="A0A9N8W932"/>
<keyword evidence="2" id="KW-0560">Oxidoreductase</keyword>
<dbReference type="InterPro" id="IPR016161">
    <property type="entry name" value="Ald_DH/histidinol_DH"/>
</dbReference>
<evidence type="ECO:0000256" key="1">
    <source>
        <dbReference type="ARBA" id="ARBA00013048"/>
    </source>
</evidence>
<feature type="domain" description="Aldehyde dehydrogenase" evidence="4">
    <location>
        <begin position="27"/>
        <end position="478"/>
    </location>
</feature>
<dbReference type="PANTHER" id="PTHR43866:SF4">
    <property type="entry name" value="MALONATE-SEMIALDEHYDE DEHYDROGENASE"/>
    <property type="match status" value="1"/>
</dbReference>
<accession>A0A9N8W932</accession>
<dbReference type="GO" id="GO:0004491">
    <property type="term" value="F:methylmalonate-semialdehyde dehydrogenase (acylating, NAD) activity"/>
    <property type="evidence" value="ECO:0007669"/>
    <property type="project" value="UniProtKB-EC"/>
</dbReference>
<dbReference type="SUPFAM" id="SSF53720">
    <property type="entry name" value="ALDH-like"/>
    <property type="match status" value="1"/>
</dbReference>